<keyword evidence="4" id="KW-1185">Reference proteome</keyword>
<dbReference type="EMBL" id="LR900219">
    <property type="protein sequence ID" value="CAD7244752.1"/>
    <property type="molecule type" value="Genomic_DNA"/>
</dbReference>
<dbReference type="SMART" id="SM00735">
    <property type="entry name" value="ZM"/>
    <property type="match status" value="1"/>
</dbReference>
<dbReference type="EMBL" id="CAJPEV010000702">
    <property type="protein sequence ID" value="CAG0887752.1"/>
    <property type="molecule type" value="Genomic_DNA"/>
</dbReference>
<evidence type="ECO:0000313" key="4">
    <source>
        <dbReference type="Proteomes" id="UP000677054"/>
    </source>
</evidence>
<dbReference type="AlphaFoldDB" id="A0A7R8X864"/>
<dbReference type="InterPro" id="IPR006643">
    <property type="entry name" value="Zasp-like_motif"/>
</dbReference>
<feature type="compositionally biased region" description="Basic residues" evidence="1">
    <location>
        <begin position="229"/>
        <end position="239"/>
    </location>
</feature>
<protein>
    <recommendedName>
        <fullName evidence="2">Zasp-like motif domain-containing protein</fullName>
    </recommendedName>
</protein>
<name>A0A7R8X864_9CRUS</name>
<evidence type="ECO:0000259" key="2">
    <source>
        <dbReference type="SMART" id="SM00735"/>
    </source>
</evidence>
<feature type="region of interest" description="Disordered" evidence="1">
    <location>
        <begin position="280"/>
        <end position="305"/>
    </location>
</feature>
<sequence length="362" mass="41211">MEQKKLKSTEFGGGQELHCGTPIPRPSTQPGNPAKDVVVKDREEGTHDPLDRPSVQSRCFLRDSTTTRRENGVLFRKAAKMTSIREKAGRVPTLVHRQFNSPLLMYSPEAVAETLDAHMKVLKTGAVGPPRITPLPFNESTYVCFPSIDFGELSAAPNLRKSEVLRALEEMDHRGRPGVWPPAAAGQQTEESTFYTTDQGKRVHWPPAEEEGVEEGSASPYQETPGLHQHSHQSHHPHYHYQQQQEPPPTMMPLRMVTPISQPSQPVHITFPTLKVQPKKWMRGDQKWPPKPAQPVDEEPPKETLRPLKQRKDYREFFEANKLPMNYPGYRAPPGTQYFGHETEYENYQTQYQSLHQGQTDM</sequence>
<feature type="compositionally biased region" description="Polar residues" evidence="1">
    <location>
        <begin position="186"/>
        <end position="198"/>
    </location>
</feature>
<proteinExistence type="predicted"/>
<feature type="compositionally biased region" description="Basic and acidic residues" evidence="1">
    <location>
        <begin position="37"/>
        <end position="51"/>
    </location>
</feature>
<feature type="domain" description="Zasp-like motif" evidence="2">
    <location>
        <begin position="93"/>
        <end position="118"/>
    </location>
</feature>
<accession>A0A7R8X864</accession>
<feature type="region of interest" description="Disordered" evidence="1">
    <location>
        <begin position="175"/>
        <end position="251"/>
    </location>
</feature>
<evidence type="ECO:0000313" key="3">
    <source>
        <dbReference type="EMBL" id="CAD7244752.1"/>
    </source>
</evidence>
<dbReference type="Proteomes" id="UP000677054">
    <property type="component" value="Unassembled WGS sequence"/>
</dbReference>
<dbReference type="OrthoDB" id="1293114at2759"/>
<gene>
    <name evidence="3" type="ORF">DSTB1V02_LOCUS4639</name>
</gene>
<feature type="region of interest" description="Disordered" evidence="1">
    <location>
        <begin position="1"/>
        <end position="54"/>
    </location>
</feature>
<organism evidence="3">
    <name type="scientific">Darwinula stevensoni</name>
    <dbReference type="NCBI Taxonomy" id="69355"/>
    <lineage>
        <taxon>Eukaryota</taxon>
        <taxon>Metazoa</taxon>
        <taxon>Ecdysozoa</taxon>
        <taxon>Arthropoda</taxon>
        <taxon>Crustacea</taxon>
        <taxon>Oligostraca</taxon>
        <taxon>Ostracoda</taxon>
        <taxon>Podocopa</taxon>
        <taxon>Podocopida</taxon>
        <taxon>Darwinulocopina</taxon>
        <taxon>Darwinuloidea</taxon>
        <taxon>Darwinulidae</taxon>
        <taxon>Darwinula</taxon>
    </lineage>
</organism>
<reference evidence="3" key="1">
    <citation type="submission" date="2020-11" db="EMBL/GenBank/DDBJ databases">
        <authorList>
            <person name="Tran Van P."/>
        </authorList>
    </citation>
    <scope>NUCLEOTIDE SEQUENCE</scope>
</reference>
<evidence type="ECO:0000256" key="1">
    <source>
        <dbReference type="SAM" id="MobiDB-lite"/>
    </source>
</evidence>